<evidence type="ECO:0000256" key="4">
    <source>
        <dbReference type="ARBA" id="ARBA00022692"/>
    </source>
</evidence>
<evidence type="ECO:0000256" key="3">
    <source>
        <dbReference type="ARBA" id="ARBA00022448"/>
    </source>
</evidence>
<keyword evidence="5 9" id="KW-1133">Transmembrane helix</keyword>
<organism evidence="11 12">
    <name type="scientific">Elysia crispata</name>
    <name type="common">lettuce slug</name>
    <dbReference type="NCBI Taxonomy" id="231223"/>
    <lineage>
        <taxon>Eukaryota</taxon>
        <taxon>Metazoa</taxon>
        <taxon>Spiralia</taxon>
        <taxon>Lophotrochozoa</taxon>
        <taxon>Mollusca</taxon>
        <taxon>Gastropoda</taxon>
        <taxon>Heterobranchia</taxon>
        <taxon>Euthyneura</taxon>
        <taxon>Panpulmonata</taxon>
        <taxon>Sacoglossa</taxon>
        <taxon>Placobranchoidea</taxon>
        <taxon>Plakobranchidae</taxon>
        <taxon>Elysia</taxon>
    </lineage>
</organism>
<accession>A0AAE1DF52</accession>
<dbReference type="PANTHER" id="PTHR48020:SF12">
    <property type="entry name" value="PROTON MYO-INOSITOL COTRANSPORTER"/>
    <property type="match status" value="1"/>
</dbReference>
<sequence>MEEESFSDIGSTSPSSSTVQSLTGYNHPLKIYNLALCATLGGALFGYDTGIVNGAGLLIKQEYNLDDKWIEHIVSATVGAAAVFSLVAGLLADAIGRKSVVVLSAVVFTVGGVILGVANGPGMILAGRITVGAAIGIVSCVVPVYVAECSPANIRGSLVTLFQVFVTLGIWLSAVLSVAFHDVEYGWRYMLGLSAIPSILMYIFFLFLPESPRYLILIGSVDEAQKTLEWIRDSPDVKQELDEMVRAHEKDPGATGFNVYMKIAVTTKVRYTLFIGCMLHVFQQFCGINAVIYYSSNILKDVGFDTEYAIGLSVIPFTVNFLATFIGLCTVEAMSRRRCLVISYIGISLALLVMVAACLPEYMNPHTTNRIHEQNLNTSGHCLAKENCLYCVNEPMCGFCALRKRHHSIVNGSCVPVQKGVDGLSFAKAGRCARWPKTKLFLGGQQLLFSVGYCPMGSAWVAFVALMLFVLAFAPGAGPFPWTINAELYPLWSRGVATSLSTCTNWMCNYLVSNLFLSAKRELPMWSIYLGFLFVSLLSALFTAYLVPETSKRTLEQIGRGSNSESVSQKSTVTFRIPEVEEVQLDTESFKRSIPSKKSSSTVSFSSQVDKMSGSDL</sequence>
<dbReference type="InterPro" id="IPR020846">
    <property type="entry name" value="MFS_dom"/>
</dbReference>
<feature type="region of interest" description="Disordered" evidence="8">
    <location>
        <begin position="586"/>
        <end position="617"/>
    </location>
</feature>
<evidence type="ECO:0000256" key="1">
    <source>
        <dbReference type="ARBA" id="ARBA00004141"/>
    </source>
</evidence>
<dbReference type="GO" id="GO:0005366">
    <property type="term" value="F:myo-inositol:proton symporter activity"/>
    <property type="evidence" value="ECO:0007669"/>
    <property type="project" value="TreeGrafter"/>
</dbReference>
<dbReference type="Proteomes" id="UP001283361">
    <property type="component" value="Unassembled WGS sequence"/>
</dbReference>
<dbReference type="PROSITE" id="PS00216">
    <property type="entry name" value="SUGAR_TRANSPORT_1"/>
    <property type="match status" value="1"/>
</dbReference>
<keyword evidence="3 7" id="KW-0813">Transport</keyword>
<dbReference type="InterPro" id="IPR050814">
    <property type="entry name" value="Myo-inositol_Transporter"/>
</dbReference>
<evidence type="ECO:0000256" key="8">
    <source>
        <dbReference type="SAM" id="MobiDB-lite"/>
    </source>
</evidence>
<feature type="transmembrane region" description="Helical" evidence="9">
    <location>
        <begin position="158"/>
        <end position="180"/>
    </location>
</feature>
<feature type="compositionally biased region" description="Low complexity" evidence="8">
    <location>
        <begin position="592"/>
        <end position="607"/>
    </location>
</feature>
<evidence type="ECO:0000256" key="9">
    <source>
        <dbReference type="SAM" id="Phobius"/>
    </source>
</evidence>
<evidence type="ECO:0000259" key="10">
    <source>
        <dbReference type="PROSITE" id="PS50850"/>
    </source>
</evidence>
<dbReference type="AlphaFoldDB" id="A0AAE1DF52"/>
<feature type="transmembrane region" description="Helical" evidence="9">
    <location>
        <begin position="271"/>
        <end position="296"/>
    </location>
</feature>
<feature type="transmembrane region" description="Helical" evidence="9">
    <location>
        <begin position="495"/>
        <end position="516"/>
    </location>
</feature>
<keyword evidence="4 9" id="KW-0812">Transmembrane</keyword>
<evidence type="ECO:0000256" key="2">
    <source>
        <dbReference type="ARBA" id="ARBA00010992"/>
    </source>
</evidence>
<name>A0AAE1DF52_9GAST</name>
<feature type="transmembrane region" description="Helical" evidence="9">
    <location>
        <begin position="31"/>
        <end position="52"/>
    </location>
</feature>
<gene>
    <name evidence="11" type="ORF">RRG08_003871</name>
</gene>
<protein>
    <recommendedName>
        <fullName evidence="10">Major facilitator superfamily (MFS) profile domain-containing protein</fullName>
    </recommendedName>
</protein>
<comment type="subcellular location">
    <subcellularLocation>
        <location evidence="1">Membrane</location>
        <topology evidence="1">Multi-pass membrane protein</topology>
    </subcellularLocation>
</comment>
<dbReference type="SUPFAM" id="SSF103473">
    <property type="entry name" value="MFS general substrate transporter"/>
    <property type="match status" value="2"/>
</dbReference>
<feature type="transmembrane region" description="Helical" evidence="9">
    <location>
        <begin position="72"/>
        <end position="92"/>
    </location>
</feature>
<dbReference type="PROSITE" id="PS50850">
    <property type="entry name" value="MFS"/>
    <property type="match status" value="1"/>
</dbReference>
<feature type="transmembrane region" description="Helical" evidence="9">
    <location>
        <begin position="528"/>
        <end position="547"/>
    </location>
</feature>
<evidence type="ECO:0000256" key="7">
    <source>
        <dbReference type="RuleBase" id="RU003346"/>
    </source>
</evidence>
<dbReference type="Pfam" id="PF00083">
    <property type="entry name" value="Sugar_tr"/>
    <property type="match status" value="2"/>
</dbReference>
<comment type="similarity">
    <text evidence="2 7">Belongs to the major facilitator superfamily. Sugar transporter (TC 2.A.1.1) family.</text>
</comment>
<keyword evidence="6 9" id="KW-0472">Membrane</keyword>
<dbReference type="PANTHER" id="PTHR48020">
    <property type="entry name" value="PROTON MYO-INOSITOL COTRANSPORTER"/>
    <property type="match status" value="1"/>
</dbReference>
<feature type="transmembrane region" description="Helical" evidence="9">
    <location>
        <begin position="447"/>
        <end position="474"/>
    </location>
</feature>
<dbReference type="GO" id="GO:0016324">
    <property type="term" value="C:apical plasma membrane"/>
    <property type="evidence" value="ECO:0007669"/>
    <property type="project" value="TreeGrafter"/>
</dbReference>
<comment type="caution">
    <text evidence="11">The sequence shown here is derived from an EMBL/GenBank/DDBJ whole genome shotgun (WGS) entry which is preliminary data.</text>
</comment>
<feature type="transmembrane region" description="Helical" evidence="9">
    <location>
        <begin position="341"/>
        <end position="363"/>
    </location>
</feature>
<feature type="domain" description="Major facilitator superfamily (MFS) profile" evidence="10">
    <location>
        <begin position="34"/>
        <end position="551"/>
    </location>
</feature>
<evidence type="ECO:0000256" key="6">
    <source>
        <dbReference type="ARBA" id="ARBA00023136"/>
    </source>
</evidence>
<dbReference type="EMBL" id="JAWDGP010004135">
    <property type="protein sequence ID" value="KAK3767610.1"/>
    <property type="molecule type" value="Genomic_DNA"/>
</dbReference>
<feature type="transmembrane region" description="Helical" evidence="9">
    <location>
        <begin position="308"/>
        <end position="329"/>
    </location>
</feature>
<dbReference type="InterPro" id="IPR036259">
    <property type="entry name" value="MFS_trans_sf"/>
</dbReference>
<evidence type="ECO:0000313" key="12">
    <source>
        <dbReference type="Proteomes" id="UP001283361"/>
    </source>
</evidence>
<evidence type="ECO:0000313" key="11">
    <source>
        <dbReference type="EMBL" id="KAK3767610.1"/>
    </source>
</evidence>
<dbReference type="Gene3D" id="1.20.1250.20">
    <property type="entry name" value="MFS general substrate transporter like domains"/>
    <property type="match status" value="2"/>
</dbReference>
<feature type="transmembrane region" description="Helical" evidence="9">
    <location>
        <begin position="124"/>
        <end position="146"/>
    </location>
</feature>
<feature type="transmembrane region" description="Helical" evidence="9">
    <location>
        <begin position="99"/>
        <end position="118"/>
    </location>
</feature>
<dbReference type="InterPro" id="IPR003663">
    <property type="entry name" value="Sugar/inositol_transpt"/>
</dbReference>
<evidence type="ECO:0000256" key="5">
    <source>
        <dbReference type="ARBA" id="ARBA00022989"/>
    </source>
</evidence>
<dbReference type="NCBIfam" id="TIGR00879">
    <property type="entry name" value="SP"/>
    <property type="match status" value="1"/>
</dbReference>
<keyword evidence="12" id="KW-1185">Reference proteome</keyword>
<dbReference type="InterPro" id="IPR005828">
    <property type="entry name" value="MFS_sugar_transport-like"/>
</dbReference>
<dbReference type="PRINTS" id="PR00171">
    <property type="entry name" value="SUGRTRNSPORT"/>
</dbReference>
<reference evidence="11" key="1">
    <citation type="journal article" date="2023" name="G3 (Bethesda)">
        <title>A reference genome for the long-term kleptoplast-retaining sea slug Elysia crispata morphotype clarki.</title>
        <authorList>
            <person name="Eastman K.E."/>
            <person name="Pendleton A.L."/>
            <person name="Shaikh M.A."/>
            <person name="Suttiyut T."/>
            <person name="Ogas R."/>
            <person name="Tomko P."/>
            <person name="Gavelis G."/>
            <person name="Widhalm J.R."/>
            <person name="Wisecaver J.H."/>
        </authorList>
    </citation>
    <scope>NUCLEOTIDE SEQUENCE</scope>
    <source>
        <strain evidence="11">ECLA1</strain>
    </source>
</reference>
<dbReference type="InterPro" id="IPR005829">
    <property type="entry name" value="Sugar_transporter_CS"/>
</dbReference>
<proteinExistence type="inferred from homology"/>
<feature type="transmembrane region" description="Helical" evidence="9">
    <location>
        <begin position="186"/>
        <end position="208"/>
    </location>
</feature>